<dbReference type="PANTHER" id="PTHR44051">
    <property type="entry name" value="GLUTATHIONE S-TRANSFERASE-RELATED"/>
    <property type="match status" value="1"/>
</dbReference>
<dbReference type="SFLD" id="SFLDS00019">
    <property type="entry name" value="Glutathione_Transferase_(cytos"/>
    <property type="match status" value="1"/>
</dbReference>
<evidence type="ECO:0000259" key="2">
    <source>
        <dbReference type="PROSITE" id="PS50405"/>
    </source>
</evidence>
<dbReference type="SUPFAM" id="SSF47616">
    <property type="entry name" value="GST C-terminal domain-like"/>
    <property type="match status" value="1"/>
</dbReference>
<dbReference type="EMBL" id="JAVBIK010000003">
    <property type="protein sequence ID" value="MDT7520698.1"/>
    <property type="molecule type" value="Genomic_DNA"/>
</dbReference>
<dbReference type="Proteomes" id="UP001321700">
    <property type="component" value="Unassembled WGS sequence"/>
</dbReference>
<dbReference type="InterPro" id="IPR036282">
    <property type="entry name" value="Glutathione-S-Trfase_C_sf"/>
</dbReference>
<dbReference type="RefSeq" id="WP_313876371.1">
    <property type="nucleotide sequence ID" value="NZ_JAVBIK010000003.1"/>
</dbReference>
<sequence>MTTPFTPTGITLFGNRESDHSNKVRLALIFGQVQHDDVHVDISLPHEQRPELFRTLARFNEVPVLVWGTESFVQSDTILCLLAERLKCMGGENPQRMARVREWLFWEANRLGLSLPNLRYARQFAPQEYPSGTQEWLLARYQRDIQRLEAELSDGRAFILDENLSVADCALCGYLFWADEVGLTVPPHVRAWLQRIQKLPGWLPPRELMSAAL</sequence>
<dbReference type="PROSITE" id="PS50404">
    <property type="entry name" value="GST_NTER"/>
    <property type="match status" value="1"/>
</dbReference>
<reference evidence="3 4" key="1">
    <citation type="submission" date="2023-08" db="EMBL/GenBank/DDBJ databases">
        <title>Rhodoferax potami sp. nov. and Rhodoferax mekongensis sp. nov., isolated from the Mekong River in Thailand.</title>
        <authorList>
            <person name="Kitikhun S."/>
            <person name="Charoenyingcharoen P."/>
            <person name="Siriarchawattana P."/>
            <person name="Likhitrattanapisal S."/>
            <person name="Nilsakha T."/>
            <person name="Chanpet A."/>
            <person name="Rattanawaree P."/>
            <person name="Ingsriswang S."/>
        </authorList>
    </citation>
    <scope>NUCLEOTIDE SEQUENCE [LARGE SCALE GENOMIC DNA]</scope>
    <source>
        <strain evidence="3 4">TBRC 17660</strain>
    </source>
</reference>
<name>A0ABU3KT87_9BURK</name>
<dbReference type="SUPFAM" id="SSF52833">
    <property type="entry name" value="Thioredoxin-like"/>
    <property type="match status" value="1"/>
</dbReference>
<dbReference type="InterPro" id="IPR040079">
    <property type="entry name" value="Glutathione_S-Trfase"/>
</dbReference>
<dbReference type="InterPro" id="IPR010987">
    <property type="entry name" value="Glutathione-S-Trfase_C-like"/>
</dbReference>
<proteinExistence type="predicted"/>
<feature type="domain" description="GST C-terminal" evidence="2">
    <location>
        <begin position="93"/>
        <end position="213"/>
    </location>
</feature>
<gene>
    <name evidence="3" type="ORF">RAE19_18800</name>
</gene>
<dbReference type="InterPro" id="IPR004045">
    <property type="entry name" value="Glutathione_S-Trfase_N"/>
</dbReference>
<organism evidence="3 4">
    <name type="scientific">Rhodoferax potami</name>
    <dbReference type="NCBI Taxonomy" id="3068338"/>
    <lineage>
        <taxon>Bacteria</taxon>
        <taxon>Pseudomonadati</taxon>
        <taxon>Pseudomonadota</taxon>
        <taxon>Betaproteobacteria</taxon>
        <taxon>Burkholderiales</taxon>
        <taxon>Comamonadaceae</taxon>
        <taxon>Rhodoferax</taxon>
    </lineage>
</organism>
<dbReference type="Gene3D" id="1.20.1050.10">
    <property type="match status" value="1"/>
</dbReference>
<evidence type="ECO:0000313" key="4">
    <source>
        <dbReference type="Proteomes" id="UP001321700"/>
    </source>
</evidence>
<dbReference type="InterPro" id="IPR036249">
    <property type="entry name" value="Thioredoxin-like_sf"/>
</dbReference>
<comment type="caution">
    <text evidence="3">The sequence shown here is derived from an EMBL/GenBank/DDBJ whole genome shotgun (WGS) entry which is preliminary data.</text>
</comment>
<evidence type="ECO:0000313" key="3">
    <source>
        <dbReference type="EMBL" id="MDT7520698.1"/>
    </source>
</evidence>
<evidence type="ECO:0000259" key="1">
    <source>
        <dbReference type="PROSITE" id="PS50404"/>
    </source>
</evidence>
<keyword evidence="4" id="KW-1185">Reference proteome</keyword>
<dbReference type="PANTHER" id="PTHR44051:SF2">
    <property type="entry name" value="HYPOTHETICAL GLUTATHIONE S-TRANSFERASE LIKE PROTEIN"/>
    <property type="match status" value="1"/>
</dbReference>
<dbReference type="Gene3D" id="3.40.30.10">
    <property type="entry name" value="Glutaredoxin"/>
    <property type="match status" value="1"/>
</dbReference>
<dbReference type="Pfam" id="PF13410">
    <property type="entry name" value="GST_C_2"/>
    <property type="match status" value="1"/>
</dbReference>
<protein>
    <submittedName>
        <fullName evidence="3">Glutathione S-transferase family protein</fullName>
    </submittedName>
</protein>
<feature type="domain" description="GST N-terminal" evidence="1">
    <location>
        <begin position="8"/>
        <end position="90"/>
    </location>
</feature>
<dbReference type="PROSITE" id="PS50405">
    <property type="entry name" value="GST_CTER"/>
    <property type="match status" value="1"/>
</dbReference>
<accession>A0ABU3KT87</accession>